<dbReference type="EMBL" id="FOGG01000040">
    <property type="protein sequence ID" value="SES18935.1"/>
    <property type="molecule type" value="Genomic_DNA"/>
</dbReference>
<dbReference type="Pfam" id="PF01345">
    <property type="entry name" value="DUF11"/>
    <property type="match status" value="1"/>
</dbReference>
<dbReference type="NCBIfam" id="TIGR01451">
    <property type="entry name" value="B_ant_repeat"/>
    <property type="match status" value="1"/>
</dbReference>
<organism evidence="2 3">
    <name type="scientific">Pedobacter rhizosphaerae</name>
    <dbReference type="NCBI Taxonomy" id="390241"/>
    <lineage>
        <taxon>Bacteria</taxon>
        <taxon>Pseudomonadati</taxon>
        <taxon>Bacteroidota</taxon>
        <taxon>Sphingobacteriia</taxon>
        <taxon>Sphingobacteriales</taxon>
        <taxon>Sphingobacteriaceae</taxon>
        <taxon>Pedobacter</taxon>
    </lineage>
</organism>
<dbReference type="PANTHER" id="PTHR34819">
    <property type="entry name" value="LARGE CYSTEINE-RICH PERIPLASMIC PROTEIN OMCB"/>
    <property type="match status" value="1"/>
</dbReference>
<sequence>MRIRILIFWFLVLLLLGRQTGYSQNAPVGRQTVTIREGSSAVLHANSAGASSYIWFKDGVLINGQKGNSIITATAGIYKVASINAQGCTSDLSEEIVVAILPLPSADISITKTSEKREVISNQVFDYHLLVRNNGKDDASGLTIKDNLPENLIFEKLSNPTEGNAYYDPIERTVKWDILQLPNGAFAELIISVRSKQHGLVSNAASVSANEADPNLTNNTSIDHKEIFGLKIPNVFTPNGDGKNDNFYLEHLEAFELNEVTVMNRWGSTVYQAQGYANDWNALGLSDGTYFYVVKVKNGKSDWMSYKGYVTVIR</sequence>
<dbReference type="InterPro" id="IPR001434">
    <property type="entry name" value="OmcB-like_DUF11"/>
</dbReference>
<dbReference type="InterPro" id="IPR051172">
    <property type="entry name" value="Chlamydia_OmcB"/>
</dbReference>
<evidence type="ECO:0000259" key="1">
    <source>
        <dbReference type="Pfam" id="PF01345"/>
    </source>
</evidence>
<accession>A0A1H9VB86</accession>
<feature type="domain" description="DUF11" evidence="1">
    <location>
        <begin position="107"/>
        <end position="221"/>
    </location>
</feature>
<reference evidence="2 3" key="1">
    <citation type="submission" date="2016-10" db="EMBL/GenBank/DDBJ databases">
        <authorList>
            <person name="de Groot N.N."/>
        </authorList>
    </citation>
    <scope>NUCLEOTIDE SEQUENCE [LARGE SCALE GENOMIC DNA]</scope>
    <source>
        <strain evidence="2 3">DSM 18610</strain>
    </source>
</reference>
<evidence type="ECO:0000313" key="3">
    <source>
        <dbReference type="Proteomes" id="UP000199572"/>
    </source>
</evidence>
<dbReference type="Gene3D" id="2.60.40.1170">
    <property type="entry name" value="Mu homology domain, subdomain B"/>
    <property type="match status" value="1"/>
</dbReference>
<dbReference type="Gene3D" id="2.60.40.10">
    <property type="entry name" value="Immunoglobulins"/>
    <property type="match status" value="1"/>
</dbReference>
<dbReference type="Pfam" id="PF13585">
    <property type="entry name" value="CHU_C"/>
    <property type="match status" value="1"/>
</dbReference>
<dbReference type="RefSeq" id="WP_090888538.1">
    <property type="nucleotide sequence ID" value="NZ_FOGG01000040.1"/>
</dbReference>
<dbReference type="InterPro" id="IPR047589">
    <property type="entry name" value="DUF11_rpt"/>
</dbReference>
<dbReference type="OrthoDB" id="9765926at2"/>
<keyword evidence="3" id="KW-1185">Reference proteome</keyword>
<name>A0A1H9VB86_9SPHI</name>
<dbReference type="InterPro" id="IPR013783">
    <property type="entry name" value="Ig-like_fold"/>
</dbReference>
<proteinExistence type="predicted"/>
<protein>
    <submittedName>
        <fullName evidence="2">Conserved repeat domain-containing protein/gliding motility-associated C-terminal domain-containing protein</fullName>
    </submittedName>
</protein>
<dbReference type="InterPro" id="IPR026341">
    <property type="entry name" value="T9SS_type_B"/>
</dbReference>
<dbReference type="NCBIfam" id="TIGR04131">
    <property type="entry name" value="Bac_Flav_CTERM"/>
    <property type="match status" value="1"/>
</dbReference>
<dbReference type="STRING" id="390241.SAMN04488023_14037"/>
<dbReference type="SUPFAM" id="SSF48726">
    <property type="entry name" value="Immunoglobulin"/>
    <property type="match status" value="1"/>
</dbReference>
<dbReference type="AlphaFoldDB" id="A0A1H9VB86"/>
<dbReference type="Proteomes" id="UP000199572">
    <property type="component" value="Unassembled WGS sequence"/>
</dbReference>
<gene>
    <name evidence="2" type="ORF">SAMN04488023_14037</name>
</gene>
<evidence type="ECO:0000313" key="2">
    <source>
        <dbReference type="EMBL" id="SES18935.1"/>
    </source>
</evidence>
<dbReference type="InterPro" id="IPR036179">
    <property type="entry name" value="Ig-like_dom_sf"/>
</dbReference>